<dbReference type="InterPro" id="IPR052180">
    <property type="entry name" value="NhaC_Na-H+_Antiporter"/>
</dbReference>
<keyword evidence="5 9" id="KW-0812">Transmembrane</keyword>
<dbReference type="NCBIfam" id="TIGR00931">
    <property type="entry name" value="antiport_nhaC"/>
    <property type="match status" value="1"/>
</dbReference>
<dbReference type="GO" id="GO:0005886">
    <property type="term" value="C:plasma membrane"/>
    <property type="evidence" value="ECO:0007669"/>
    <property type="project" value="UniProtKB-SubCell"/>
</dbReference>
<evidence type="ECO:0000256" key="5">
    <source>
        <dbReference type="ARBA" id="ARBA00022692"/>
    </source>
</evidence>
<keyword evidence="2" id="KW-0813">Transport</keyword>
<keyword evidence="3" id="KW-0050">Antiport</keyword>
<dbReference type="STRING" id="1799789.AX660_15355"/>
<comment type="subcellular location">
    <subcellularLocation>
        <location evidence="1">Cell membrane</location>
        <topology evidence="1">Multi-pass membrane protein</topology>
    </subcellularLocation>
</comment>
<dbReference type="PANTHER" id="PTHR33451:SF3">
    <property type="entry name" value="MALATE-2H(+)_NA(+)-LACTATE ANTIPORTER"/>
    <property type="match status" value="1"/>
</dbReference>
<dbReference type="EMBL" id="LSNE01000006">
    <property type="protein sequence ID" value="KXI28468.1"/>
    <property type="molecule type" value="Genomic_DNA"/>
</dbReference>
<sequence>MEPVNASTASQPLSRFDAILVSVILLSLMGVVIGIFGSDALMGATQVAMMMIGFLAALVGLKNGLSWAQIEQSIIHSSTKIVGPILIFLSIGALIGSFMLSGAVPSLLYYGLNILSPTYFYPLTCLICALVATCIGSSWTTAATIGVALIGVSYGFNLSPEITAGAIISGAYFGDKMSPLSETTNLAPAIAGSELFEHIRHMAWVSIPSFILAVMGFLIIGLNAPISAGSQAGIVAFVQTLDQHFVISPINLIPMALLLWLALKRVPAFVAIMGVSLLACVFSLIFQYDALLTFAGDSKVSHVIKAFWLVLFDGFNISTQNADVDLLLSRGGMASMVSMVWLVIASMMMTGVLEKIGYIAVLMRLMLKAVHSTGSLIASTMATCLGVNIVTGDQYMSLVLPGHMWKSEYNKRQLANVNLSRTLEDAGTLSSPLIPWNACGVYMAGTLAVTTVAYLPYCFFNLMNPLIALIFAFLNIKIIQLNAVNSSLPET</sequence>
<dbReference type="InterPro" id="IPR018461">
    <property type="entry name" value="Na/H_Antiport_NhaC-like_C"/>
</dbReference>
<keyword evidence="12" id="KW-1185">Reference proteome</keyword>
<dbReference type="InterPro" id="IPR004770">
    <property type="entry name" value="Na/H_antiport_NhaC"/>
</dbReference>
<evidence type="ECO:0000259" key="10">
    <source>
        <dbReference type="Pfam" id="PF03553"/>
    </source>
</evidence>
<feature type="transmembrane region" description="Helical" evidence="9">
    <location>
        <begin position="244"/>
        <end position="262"/>
    </location>
</feature>
<dbReference type="Proteomes" id="UP000070299">
    <property type="component" value="Unassembled WGS sequence"/>
</dbReference>
<evidence type="ECO:0000256" key="1">
    <source>
        <dbReference type="ARBA" id="ARBA00004651"/>
    </source>
</evidence>
<dbReference type="Pfam" id="PF03553">
    <property type="entry name" value="Na_H_antiporter"/>
    <property type="match status" value="1"/>
</dbReference>
<keyword evidence="7 9" id="KW-0472">Membrane</keyword>
<organism evidence="11 12">
    <name type="scientific">Paraglaciecola hydrolytica</name>
    <dbReference type="NCBI Taxonomy" id="1799789"/>
    <lineage>
        <taxon>Bacteria</taxon>
        <taxon>Pseudomonadati</taxon>
        <taxon>Pseudomonadota</taxon>
        <taxon>Gammaproteobacteria</taxon>
        <taxon>Alteromonadales</taxon>
        <taxon>Alteromonadaceae</taxon>
        <taxon>Paraglaciecola</taxon>
    </lineage>
</organism>
<feature type="transmembrane region" description="Helical" evidence="9">
    <location>
        <begin position="18"/>
        <end position="37"/>
    </location>
</feature>
<feature type="transmembrane region" description="Helical" evidence="9">
    <location>
        <begin position="433"/>
        <end position="455"/>
    </location>
</feature>
<accession>A0A135ZZN9</accession>
<evidence type="ECO:0000313" key="11">
    <source>
        <dbReference type="EMBL" id="KXI28468.1"/>
    </source>
</evidence>
<protein>
    <submittedName>
        <fullName evidence="11">Sodium:proton antiporter</fullName>
    </submittedName>
</protein>
<feature type="domain" description="Na+/H+ antiporter NhaC-like C-terminal" evidence="10">
    <location>
        <begin position="170"/>
        <end position="475"/>
    </location>
</feature>
<evidence type="ECO:0000256" key="4">
    <source>
        <dbReference type="ARBA" id="ARBA00022475"/>
    </source>
</evidence>
<evidence type="ECO:0000256" key="6">
    <source>
        <dbReference type="ARBA" id="ARBA00022989"/>
    </source>
</evidence>
<feature type="transmembrane region" description="Helical" evidence="9">
    <location>
        <begin position="81"/>
        <end position="100"/>
    </location>
</feature>
<feature type="transmembrane region" description="Helical" evidence="9">
    <location>
        <begin position="120"/>
        <end position="150"/>
    </location>
</feature>
<gene>
    <name evidence="11" type="ORF">AX660_15355</name>
</gene>
<evidence type="ECO:0000256" key="9">
    <source>
        <dbReference type="SAM" id="Phobius"/>
    </source>
</evidence>
<evidence type="ECO:0000256" key="7">
    <source>
        <dbReference type="ARBA" id="ARBA00023136"/>
    </source>
</evidence>
<comment type="similarity">
    <text evidence="8">Belongs to the NhaC Na(+)/H(+) (TC 2.A.35) antiporter family.</text>
</comment>
<comment type="caution">
    <text evidence="11">The sequence shown here is derived from an EMBL/GenBank/DDBJ whole genome shotgun (WGS) entry which is preliminary data.</text>
</comment>
<dbReference type="GO" id="GO:0015297">
    <property type="term" value="F:antiporter activity"/>
    <property type="evidence" value="ECO:0007669"/>
    <property type="project" value="UniProtKB-KW"/>
</dbReference>
<feature type="transmembrane region" description="Helical" evidence="9">
    <location>
        <begin position="462"/>
        <end position="481"/>
    </location>
</feature>
<evidence type="ECO:0000313" key="12">
    <source>
        <dbReference type="Proteomes" id="UP000070299"/>
    </source>
</evidence>
<feature type="transmembrane region" description="Helical" evidence="9">
    <location>
        <begin position="43"/>
        <end position="61"/>
    </location>
</feature>
<evidence type="ECO:0000256" key="2">
    <source>
        <dbReference type="ARBA" id="ARBA00022448"/>
    </source>
</evidence>
<feature type="transmembrane region" description="Helical" evidence="9">
    <location>
        <begin position="269"/>
        <end position="288"/>
    </location>
</feature>
<reference evidence="12" key="1">
    <citation type="submission" date="2016-02" db="EMBL/GenBank/DDBJ databases">
        <authorList>
            <person name="Schultz-Johansen M."/>
            <person name="Glaring M.A."/>
            <person name="Bech P.K."/>
            <person name="Stougaard P."/>
        </authorList>
    </citation>
    <scope>NUCLEOTIDE SEQUENCE [LARGE SCALE GENOMIC DNA]</scope>
    <source>
        <strain evidence="12">S66</strain>
    </source>
</reference>
<keyword evidence="4" id="KW-1003">Cell membrane</keyword>
<feature type="transmembrane region" description="Helical" evidence="9">
    <location>
        <begin position="333"/>
        <end position="353"/>
    </location>
</feature>
<proteinExistence type="inferred from homology"/>
<feature type="transmembrane region" description="Helical" evidence="9">
    <location>
        <begin position="203"/>
        <end position="224"/>
    </location>
</feature>
<dbReference type="AlphaFoldDB" id="A0A135ZZN9"/>
<evidence type="ECO:0000256" key="3">
    <source>
        <dbReference type="ARBA" id="ARBA00022449"/>
    </source>
</evidence>
<keyword evidence="6 9" id="KW-1133">Transmembrane helix</keyword>
<feature type="transmembrane region" description="Helical" evidence="9">
    <location>
        <begin position="365"/>
        <end position="390"/>
    </location>
</feature>
<name>A0A135ZZN9_9ALTE</name>
<evidence type="ECO:0000256" key="8">
    <source>
        <dbReference type="ARBA" id="ARBA00038435"/>
    </source>
</evidence>
<dbReference type="PANTHER" id="PTHR33451">
    <property type="entry name" value="MALATE-2H(+)/NA(+)-LACTATE ANTIPORTER"/>
    <property type="match status" value="1"/>
</dbReference>